<dbReference type="PROSITE" id="PS00301">
    <property type="entry name" value="G_TR_1"/>
    <property type="match status" value="1"/>
</dbReference>
<dbReference type="KEGG" id="coc:Coch_1491"/>
<dbReference type="GO" id="GO:0004781">
    <property type="term" value="F:sulfate adenylyltransferase (ATP) activity"/>
    <property type="evidence" value="ECO:0007669"/>
    <property type="project" value="UniProtKB-EC"/>
</dbReference>
<evidence type="ECO:0000256" key="1">
    <source>
        <dbReference type="ARBA" id="ARBA00012391"/>
    </source>
</evidence>
<dbReference type="eggNOG" id="COG2895">
    <property type="taxonomic scope" value="Bacteria"/>
</dbReference>
<protein>
    <recommendedName>
        <fullName evidence="1">sulfate adenylyltransferase</fullName>
        <ecNumber evidence="1">2.7.7.4</ecNumber>
    </recommendedName>
</protein>
<dbReference type="CDD" id="cd04166">
    <property type="entry name" value="CysN_ATPS"/>
    <property type="match status" value="1"/>
</dbReference>
<dbReference type="CDD" id="cd03695">
    <property type="entry name" value="CysN_NodQ_II"/>
    <property type="match status" value="1"/>
</dbReference>
<dbReference type="NCBIfam" id="TIGR02034">
    <property type="entry name" value="CysN"/>
    <property type="match status" value="1"/>
</dbReference>
<dbReference type="InterPro" id="IPR031157">
    <property type="entry name" value="G_TR_CS"/>
</dbReference>
<evidence type="ECO:0000259" key="7">
    <source>
        <dbReference type="PROSITE" id="PS51722"/>
    </source>
</evidence>
<dbReference type="Pfam" id="PF00009">
    <property type="entry name" value="GTP_EFTU"/>
    <property type="match status" value="1"/>
</dbReference>
<evidence type="ECO:0000256" key="5">
    <source>
        <dbReference type="ARBA" id="ARBA00022840"/>
    </source>
</evidence>
<keyword evidence="3 8" id="KW-0548">Nucleotidyltransferase</keyword>
<dbReference type="Gene3D" id="2.40.30.10">
    <property type="entry name" value="Translation factors"/>
    <property type="match status" value="2"/>
</dbReference>
<accession>C7M6H1</accession>
<dbReference type="GO" id="GO:0003924">
    <property type="term" value="F:GTPase activity"/>
    <property type="evidence" value="ECO:0007669"/>
    <property type="project" value="InterPro"/>
</dbReference>
<dbReference type="HOGENOM" id="CLU_007265_5_2_10"/>
<dbReference type="FunFam" id="3.40.50.300:FF:000119">
    <property type="entry name" value="Sulfate adenylyltransferase subunit 1"/>
    <property type="match status" value="1"/>
</dbReference>
<dbReference type="InterPro" id="IPR011779">
    <property type="entry name" value="SO4_adenylTrfase_lsu"/>
</dbReference>
<feature type="domain" description="Tr-type G" evidence="7">
    <location>
        <begin position="1"/>
        <end position="215"/>
    </location>
</feature>
<dbReference type="SUPFAM" id="SSF50447">
    <property type="entry name" value="Translation proteins"/>
    <property type="match status" value="1"/>
</dbReference>
<dbReference type="PROSITE" id="PS51722">
    <property type="entry name" value="G_TR_2"/>
    <property type="match status" value="1"/>
</dbReference>
<name>C7M6H1_CAPOD</name>
<dbReference type="GeneID" id="29675100"/>
<dbReference type="NCBIfam" id="TIGR00231">
    <property type="entry name" value="small_GTP"/>
    <property type="match status" value="1"/>
</dbReference>
<evidence type="ECO:0000256" key="3">
    <source>
        <dbReference type="ARBA" id="ARBA00022695"/>
    </source>
</evidence>
<dbReference type="RefSeq" id="WP_009751621.1">
    <property type="nucleotide sequence ID" value="NC_013162.1"/>
</dbReference>
<dbReference type="InterPro" id="IPR000795">
    <property type="entry name" value="T_Tr_GTP-bd_dom"/>
</dbReference>
<dbReference type="InterPro" id="IPR044138">
    <property type="entry name" value="CysN_II"/>
</dbReference>
<dbReference type="SUPFAM" id="SSF50465">
    <property type="entry name" value="EF-Tu/eEF-1alpha/eIF2-gamma C-terminal domain"/>
    <property type="match status" value="1"/>
</dbReference>
<keyword evidence="9" id="KW-1185">Reference proteome</keyword>
<dbReference type="EMBL" id="CP001632">
    <property type="protein sequence ID" value="ACU93037.1"/>
    <property type="molecule type" value="Genomic_DNA"/>
</dbReference>
<dbReference type="InterPro" id="IPR009001">
    <property type="entry name" value="Transl_elong_EF1A/Init_IF2_C"/>
</dbReference>
<evidence type="ECO:0000256" key="4">
    <source>
        <dbReference type="ARBA" id="ARBA00022741"/>
    </source>
</evidence>
<keyword evidence="6" id="KW-0342">GTP-binding</keyword>
<keyword evidence="2 8" id="KW-0808">Transferase</keyword>
<dbReference type="GO" id="GO:0005525">
    <property type="term" value="F:GTP binding"/>
    <property type="evidence" value="ECO:0007669"/>
    <property type="project" value="UniProtKB-KW"/>
</dbReference>
<dbReference type="Gene3D" id="3.40.50.300">
    <property type="entry name" value="P-loop containing nucleotide triphosphate hydrolases"/>
    <property type="match status" value="1"/>
</dbReference>
<dbReference type="GO" id="GO:0005524">
    <property type="term" value="F:ATP binding"/>
    <property type="evidence" value="ECO:0007669"/>
    <property type="project" value="UniProtKB-KW"/>
</dbReference>
<dbReference type="InterPro" id="IPR044139">
    <property type="entry name" value="CysN_NoDQ_III"/>
</dbReference>
<evidence type="ECO:0000256" key="2">
    <source>
        <dbReference type="ARBA" id="ARBA00022679"/>
    </source>
</evidence>
<dbReference type="InterPro" id="IPR054696">
    <property type="entry name" value="GTP-eEF1A_C"/>
</dbReference>
<dbReference type="InterPro" id="IPR027417">
    <property type="entry name" value="P-loop_NTPase"/>
</dbReference>
<dbReference type="InterPro" id="IPR050100">
    <property type="entry name" value="TRAFAC_GTPase_members"/>
</dbReference>
<dbReference type="Proteomes" id="UP000006650">
    <property type="component" value="Chromosome"/>
</dbReference>
<evidence type="ECO:0000313" key="8">
    <source>
        <dbReference type="EMBL" id="ACU93037.1"/>
    </source>
</evidence>
<dbReference type="Pfam" id="PF22594">
    <property type="entry name" value="GTP-eEF1A_C"/>
    <property type="match status" value="1"/>
</dbReference>
<dbReference type="CDD" id="cd04095">
    <property type="entry name" value="CysN_NoDQ_III"/>
    <property type="match status" value="1"/>
</dbReference>
<keyword evidence="4" id="KW-0547">Nucleotide-binding</keyword>
<dbReference type="InterPro" id="IPR005225">
    <property type="entry name" value="Small_GTP-bd"/>
</dbReference>
<reference evidence="8 9" key="1">
    <citation type="journal article" date="2009" name="Stand. Genomic Sci.">
        <title>Complete genome sequence of Capnocytophaga ochracea type strain (VPI 2845).</title>
        <authorList>
            <person name="Mavrommatis K."/>
            <person name="Gronow S."/>
            <person name="Saunders E."/>
            <person name="Land M."/>
            <person name="Lapidus A."/>
            <person name="Copeland A."/>
            <person name="Glavina Del Rio T."/>
            <person name="Nolan M."/>
            <person name="Lucas S."/>
            <person name="Chen F."/>
            <person name="Tice H."/>
            <person name="Cheng J.F."/>
            <person name="Bruce D."/>
            <person name="Goodwin L."/>
            <person name="Pitluck S."/>
            <person name="Pati A."/>
            <person name="Ivanova N."/>
            <person name="Chen A."/>
            <person name="Palaniappan K."/>
            <person name="Chain P."/>
            <person name="Hauser L."/>
            <person name="Chang Y.J."/>
            <person name="Jeffries C.D."/>
            <person name="Brettin T."/>
            <person name="Detter J.C."/>
            <person name="Han C."/>
            <person name="Bristow J."/>
            <person name="Goker M."/>
            <person name="Rohde M."/>
            <person name="Eisen J.A."/>
            <person name="Markowitz V."/>
            <person name="Kyrpides N.C."/>
            <person name="Klenk H.P."/>
            <person name="Hugenholtz P."/>
        </authorList>
    </citation>
    <scope>NUCLEOTIDE SEQUENCE [LARGE SCALE GENOMIC DNA]</scope>
    <source>
        <strain evidence="9">ATCC 27872 / DSM 7271 / JCM 12966 / VPI 2845</strain>
    </source>
</reference>
<dbReference type="PRINTS" id="PR00315">
    <property type="entry name" value="ELONGATNFCT"/>
</dbReference>
<dbReference type="AlphaFoldDB" id="C7M6H1"/>
<sequence length="412" mass="46151">MNILRFITAGSVDDGKSTLIGRLLYDSKSILADQLEALEQQSKNKNDDGIDLAIITDGLRAEREQGITIDVAYRYFATPKRKFIIADAPGHTQYTRNMITGASNSELIIILVDARNGVTEQTRRHSIIASLLNIPEVVVTVNKMDLVGYSEEVFNNIKQEYEEIAKRLGLKSVHYFPISAFVGDNIVNTTEAMPWYKGNSLLDFLETVEITKNNYDQPRFQVQYVIRPQTEALHDYRGYAGEVISGTYRKGDAIIVEPEGITTKLSKIEYNGEEVAEAKAGDPVVLHIEDDIDISRGDYFAKQGAEPQQGQDIEAIVCWMDKRELREGNKYLLQQRSKLVKAIVKEIEYKIDVNTLNQTEGVESVKLNEIAKIRLKTASPLVYDAFQSNPPMGSAILIDETSNATVGAVMIY</sequence>
<dbReference type="EC" id="2.7.7.4" evidence="1"/>
<dbReference type="PANTHER" id="PTHR23115">
    <property type="entry name" value="TRANSLATION FACTOR"/>
    <property type="match status" value="1"/>
</dbReference>
<proteinExistence type="predicted"/>
<organism evidence="8 9">
    <name type="scientific">Capnocytophaga ochracea (strain ATCC 27872 / DSM 7271 / CCUG 9716 / JCM 12966 / NCTC 12371 / SS31 / VPI 2845)</name>
    <name type="common">Bacteroides ochraceus</name>
    <dbReference type="NCBI Taxonomy" id="521097"/>
    <lineage>
        <taxon>Bacteria</taxon>
        <taxon>Pseudomonadati</taxon>
        <taxon>Bacteroidota</taxon>
        <taxon>Flavobacteriia</taxon>
        <taxon>Flavobacteriales</taxon>
        <taxon>Flavobacteriaceae</taxon>
        <taxon>Capnocytophaga</taxon>
    </lineage>
</organism>
<dbReference type="InterPro" id="IPR041757">
    <property type="entry name" value="CysN_GTP-bd"/>
</dbReference>
<keyword evidence="5" id="KW-0067">ATP-binding</keyword>
<evidence type="ECO:0000256" key="6">
    <source>
        <dbReference type="ARBA" id="ARBA00023134"/>
    </source>
</evidence>
<evidence type="ECO:0000313" key="9">
    <source>
        <dbReference type="Proteomes" id="UP000006650"/>
    </source>
</evidence>
<dbReference type="GO" id="GO:0006790">
    <property type="term" value="P:sulfur compound metabolic process"/>
    <property type="evidence" value="ECO:0007669"/>
    <property type="project" value="InterPro"/>
</dbReference>
<dbReference type="SUPFAM" id="SSF52540">
    <property type="entry name" value="P-loop containing nucleoside triphosphate hydrolases"/>
    <property type="match status" value="1"/>
</dbReference>
<dbReference type="STRING" id="521097.Coch_1491"/>
<dbReference type="InterPro" id="IPR009000">
    <property type="entry name" value="Transl_B-barrel_sf"/>
</dbReference>
<gene>
    <name evidence="8" type="ordered locus">Coch_1491</name>
</gene>